<accession>S3BXW9</accession>
<evidence type="ECO:0000256" key="3">
    <source>
        <dbReference type="ARBA" id="ARBA00022089"/>
    </source>
</evidence>
<dbReference type="eggNOG" id="ENOG502S6TD">
    <property type="taxonomic scope" value="Eukaryota"/>
</dbReference>
<protein>
    <recommendedName>
        <fullName evidence="3">Protein BIG1</fullName>
    </recommendedName>
</protein>
<feature type="chain" id="PRO_5004518166" description="Protein BIG1" evidence="11">
    <location>
        <begin position="18"/>
        <end position="287"/>
    </location>
</feature>
<evidence type="ECO:0000256" key="8">
    <source>
        <dbReference type="ARBA" id="ARBA00023136"/>
    </source>
</evidence>
<dbReference type="InterPro" id="IPR046756">
    <property type="entry name" value="VAS1/VOA1_TM"/>
</dbReference>
<dbReference type="GO" id="GO:0009272">
    <property type="term" value="P:fungal-type cell wall biogenesis"/>
    <property type="evidence" value="ECO:0007669"/>
    <property type="project" value="TreeGrafter"/>
</dbReference>
<sequence length="287" mass="30791">MRASILAGLLAAGSAHAFTDSSPFVMFSSAELNVENTAQLQTEARVLATAKDLLASCPTSKYLVASQPGVHASDLFSTSGCEAHRLRRAAAASSVHGRFAVSEVVSQQHNMSVADFAAHIKAACATAGVDADIKELALPALPALPTCQDRAEAMGDSDYVFGNVVDEMAEDYTVVYFSGAEHDSGKYEAVFEDAAQTHIKKRIAEHHLPAQKLSKRAATAFEDKPAADNRALFEKYQFFTPGVFMSLFVFFTLLSILYVGLKAVSSLEVPYGAFDKENGPSAQKKQQ</sequence>
<dbReference type="VEuPathDB" id="FungiDB:F503_02136"/>
<dbReference type="GO" id="GO:0006078">
    <property type="term" value="P:(1-&gt;6)-beta-D-glucan biosynthetic process"/>
    <property type="evidence" value="ECO:0007669"/>
    <property type="project" value="TreeGrafter"/>
</dbReference>
<comment type="subcellular location">
    <subcellularLocation>
        <location evidence="1">Endoplasmic reticulum membrane</location>
        <topology evidence="1">Single-pass type I membrane protein</topology>
    </subcellularLocation>
</comment>
<evidence type="ECO:0000313" key="14">
    <source>
        <dbReference type="Proteomes" id="UP000016923"/>
    </source>
</evidence>
<organism evidence="13 14">
    <name type="scientific">Ophiostoma piceae (strain UAMH 11346)</name>
    <name type="common">Sap stain fungus</name>
    <dbReference type="NCBI Taxonomy" id="1262450"/>
    <lineage>
        <taxon>Eukaryota</taxon>
        <taxon>Fungi</taxon>
        <taxon>Dikarya</taxon>
        <taxon>Ascomycota</taxon>
        <taxon>Pezizomycotina</taxon>
        <taxon>Sordariomycetes</taxon>
        <taxon>Sordariomycetidae</taxon>
        <taxon>Ophiostomatales</taxon>
        <taxon>Ophiostomataceae</taxon>
        <taxon>Ophiostoma</taxon>
    </lineage>
</organism>
<dbReference type="PANTHER" id="PTHR28285:SF1">
    <property type="entry name" value="PROTEIN BIG1"/>
    <property type="match status" value="1"/>
</dbReference>
<dbReference type="OrthoDB" id="9985059at2759"/>
<keyword evidence="4 10" id="KW-0812">Transmembrane</keyword>
<keyword evidence="5 11" id="KW-0732">Signal</keyword>
<dbReference type="Proteomes" id="UP000016923">
    <property type="component" value="Unassembled WGS sequence"/>
</dbReference>
<feature type="transmembrane region" description="Helical" evidence="10">
    <location>
        <begin position="238"/>
        <end position="261"/>
    </location>
</feature>
<name>S3BXW9_OPHP1</name>
<feature type="domain" description="V-type proton ATPase subunit S1/VOA1 transmembrane" evidence="12">
    <location>
        <begin position="237"/>
        <end position="276"/>
    </location>
</feature>
<keyword evidence="9" id="KW-0961">Cell wall biogenesis/degradation</keyword>
<evidence type="ECO:0000256" key="4">
    <source>
        <dbReference type="ARBA" id="ARBA00022692"/>
    </source>
</evidence>
<keyword evidence="6" id="KW-0256">Endoplasmic reticulum</keyword>
<dbReference type="GO" id="GO:0071555">
    <property type="term" value="P:cell wall organization"/>
    <property type="evidence" value="ECO:0007669"/>
    <property type="project" value="UniProtKB-KW"/>
</dbReference>
<evidence type="ECO:0000256" key="6">
    <source>
        <dbReference type="ARBA" id="ARBA00022824"/>
    </source>
</evidence>
<evidence type="ECO:0000313" key="13">
    <source>
        <dbReference type="EMBL" id="EPE05397.1"/>
    </source>
</evidence>
<evidence type="ECO:0000259" key="12">
    <source>
        <dbReference type="Pfam" id="PF20520"/>
    </source>
</evidence>
<dbReference type="EMBL" id="KE148156">
    <property type="protein sequence ID" value="EPE05397.1"/>
    <property type="molecule type" value="Genomic_DNA"/>
</dbReference>
<keyword evidence="8 10" id="KW-0472">Membrane</keyword>
<evidence type="ECO:0000256" key="7">
    <source>
        <dbReference type="ARBA" id="ARBA00022989"/>
    </source>
</evidence>
<evidence type="ECO:0000256" key="10">
    <source>
        <dbReference type="SAM" id="Phobius"/>
    </source>
</evidence>
<dbReference type="STRING" id="1262450.S3BXW9"/>
<dbReference type="Pfam" id="PF20520">
    <property type="entry name" value="Ac45-VOA1_TM"/>
    <property type="match status" value="1"/>
</dbReference>
<keyword evidence="14" id="KW-1185">Reference proteome</keyword>
<evidence type="ECO:0000256" key="11">
    <source>
        <dbReference type="SAM" id="SignalP"/>
    </source>
</evidence>
<dbReference type="InterPro" id="IPR037654">
    <property type="entry name" value="Big1"/>
</dbReference>
<gene>
    <name evidence="13" type="ORF">F503_02136</name>
</gene>
<reference evidence="13 14" key="1">
    <citation type="journal article" date="2013" name="BMC Genomics">
        <title>The genome and transcriptome of the pine saprophyte Ophiostoma piceae, and a comparison with the bark beetle-associated pine pathogen Grosmannia clavigera.</title>
        <authorList>
            <person name="Haridas S."/>
            <person name="Wang Y."/>
            <person name="Lim L."/>
            <person name="Massoumi Alamouti S."/>
            <person name="Jackman S."/>
            <person name="Docking R."/>
            <person name="Robertson G."/>
            <person name="Birol I."/>
            <person name="Bohlmann J."/>
            <person name="Breuil C."/>
        </authorList>
    </citation>
    <scope>NUCLEOTIDE SEQUENCE [LARGE SCALE GENOMIC DNA]</scope>
    <source>
        <strain evidence="13 14">UAMH 11346</strain>
    </source>
</reference>
<dbReference type="GO" id="GO:0005789">
    <property type="term" value="C:endoplasmic reticulum membrane"/>
    <property type="evidence" value="ECO:0007669"/>
    <property type="project" value="UniProtKB-SubCell"/>
</dbReference>
<feature type="signal peptide" evidence="11">
    <location>
        <begin position="1"/>
        <end position="17"/>
    </location>
</feature>
<evidence type="ECO:0000256" key="5">
    <source>
        <dbReference type="ARBA" id="ARBA00022729"/>
    </source>
</evidence>
<dbReference type="HOGENOM" id="CLU_062461_0_0_1"/>
<evidence type="ECO:0000256" key="1">
    <source>
        <dbReference type="ARBA" id="ARBA00004115"/>
    </source>
</evidence>
<evidence type="ECO:0000256" key="9">
    <source>
        <dbReference type="ARBA" id="ARBA00023316"/>
    </source>
</evidence>
<dbReference type="PANTHER" id="PTHR28285">
    <property type="entry name" value="PROTEIN BIG1"/>
    <property type="match status" value="1"/>
</dbReference>
<dbReference type="AlphaFoldDB" id="S3BXW9"/>
<evidence type="ECO:0000256" key="2">
    <source>
        <dbReference type="ARBA" id="ARBA00008203"/>
    </source>
</evidence>
<keyword evidence="7 10" id="KW-1133">Transmembrane helix</keyword>
<proteinExistence type="inferred from homology"/>
<dbReference type="OMA" id="YFTPGIF"/>
<comment type="similarity">
    <text evidence="2">Belongs to the BIG1 family.</text>
</comment>